<name>A0ABM7X6Y3_9BACT</name>
<dbReference type="Proteomes" id="UP001162734">
    <property type="component" value="Chromosome"/>
</dbReference>
<keyword evidence="1" id="KW-1133">Transmembrane helix</keyword>
<keyword evidence="1" id="KW-0812">Transmembrane</keyword>
<sequence length="91" mass="9499">MSDGLLTLEIDSRILPPIVVDPSSASTPGSPLADLIMRFAAPKITVRTPLGDQTSSPWGEPPAEYSPLPLIGAVLVVLGTPFLVGYMLGRG</sequence>
<proteinExistence type="predicted"/>
<feature type="transmembrane region" description="Helical" evidence="1">
    <location>
        <begin position="68"/>
        <end position="88"/>
    </location>
</feature>
<organism evidence="2 3">
    <name type="scientific">Anaeromyxobacter paludicola</name>
    <dbReference type="NCBI Taxonomy" id="2918171"/>
    <lineage>
        <taxon>Bacteria</taxon>
        <taxon>Pseudomonadati</taxon>
        <taxon>Myxococcota</taxon>
        <taxon>Myxococcia</taxon>
        <taxon>Myxococcales</taxon>
        <taxon>Cystobacterineae</taxon>
        <taxon>Anaeromyxobacteraceae</taxon>
        <taxon>Anaeromyxobacter</taxon>
    </lineage>
</organism>
<gene>
    <name evidence="2" type="ORF">AMPC_07120</name>
</gene>
<evidence type="ECO:0000256" key="1">
    <source>
        <dbReference type="SAM" id="Phobius"/>
    </source>
</evidence>
<evidence type="ECO:0000313" key="2">
    <source>
        <dbReference type="EMBL" id="BDG07599.1"/>
    </source>
</evidence>
<accession>A0ABM7X6Y3</accession>
<protein>
    <submittedName>
        <fullName evidence="2">Uncharacterized protein</fullName>
    </submittedName>
</protein>
<keyword evidence="1" id="KW-0472">Membrane</keyword>
<keyword evidence="3" id="KW-1185">Reference proteome</keyword>
<dbReference type="EMBL" id="AP025592">
    <property type="protein sequence ID" value="BDG07599.1"/>
    <property type="molecule type" value="Genomic_DNA"/>
</dbReference>
<dbReference type="RefSeq" id="WP_248344402.1">
    <property type="nucleotide sequence ID" value="NZ_AP025592.1"/>
</dbReference>
<evidence type="ECO:0000313" key="3">
    <source>
        <dbReference type="Proteomes" id="UP001162734"/>
    </source>
</evidence>
<reference evidence="3" key="1">
    <citation type="journal article" date="2022" name="Int. J. Syst. Evol. Microbiol.">
        <title>Anaeromyxobacter oryzae sp. nov., Anaeromyxobacter diazotrophicus sp. nov. and Anaeromyxobacter paludicola sp. nov., isolated from paddy soils.</title>
        <authorList>
            <person name="Itoh H."/>
            <person name="Xu Z."/>
            <person name="Mise K."/>
            <person name="Masuda Y."/>
            <person name="Ushijima N."/>
            <person name="Hayakawa C."/>
            <person name="Shiratori Y."/>
            <person name="Senoo K."/>
        </authorList>
    </citation>
    <scope>NUCLEOTIDE SEQUENCE [LARGE SCALE GENOMIC DNA]</scope>
    <source>
        <strain evidence="3">Red630</strain>
    </source>
</reference>